<keyword evidence="2" id="KW-0472">Membrane</keyword>
<gene>
    <name evidence="3" type="ORF">QRT03_03175</name>
</gene>
<comment type="caution">
    <text evidence="3">The sequence shown here is derived from an EMBL/GenBank/DDBJ whole genome shotgun (WGS) entry which is preliminary data.</text>
</comment>
<reference evidence="3 4" key="1">
    <citation type="submission" date="2023-06" db="EMBL/GenBank/DDBJ databases">
        <title>Actinomycetospora Odt1-22.</title>
        <authorList>
            <person name="Supong K."/>
        </authorList>
    </citation>
    <scope>NUCLEOTIDE SEQUENCE [LARGE SCALE GENOMIC DNA]</scope>
    <source>
        <strain evidence="3 4">Odt1-22</strain>
    </source>
</reference>
<evidence type="ECO:0000313" key="3">
    <source>
        <dbReference type="EMBL" id="MDL5154945.1"/>
    </source>
</evidence>
<proteinExistence type="predicted"/>
<feature type="compositionally biased region" description="Low complexity" evidence="1">
    <location>
        <begin position="15"/>
        <end position="27"/>
    </location>
</feature>
<sequence length="213" mass="20872">MPTRGRHRSPDATDGGPVLAAAALVGPPRHRRARPDTADDGPGPGGLPARSLARVEAARAAASRPGVARRDPSAVSAAVSAVPTAPSRPAEPTAPVVVTGTPTDEPAEEAVTDLVARPGRNALPDGPGTGAAPALVGLVVSVVALVAALVTAVAAARGASHVTLLIELGLAVLGTGTAALGLGRQRRRRRLAATGVVVGVAAIAAGVIPLLTL</sequence>
<keyword evidence="2" id="KW-0812">Transmembrane</keyword>
<feature type="compositionally biased region" description="Low complexity" evidence="1">
    <location>
        <begin position="73"/>
        <end position="96"/>
    </location>
</feature>
<feature type="region of interest" description="Disordered" evidence="1">
    <location>
        <begin position="1"/>
        <end position="96"/>
    </location>
</feature>
<feature type="transmembrane region" description="Helical" evidence="2">
    <location>
        <begin position="134"/>
        <end position="156"/>
    </location>
</feature>
<feature type="transmembrane region" description="Helical" evidence="2">
    <location>
        <begin position="191"/>
        <end position="211"/>
    </location>
</feature>
<dbReference type="RefSeq" id="WP_286051028.1">
    <property type="nucleotide sequence ID" value="NZ_JASVWF010000001.1"/>
</dbReference>
<feature type="compositionally biased region" description="Low complexity" evidence="1">
    <location>
        <begin position="47"/>
        <end position="66"/>
    </location>
</feature>
<evidence type="ECO:0000256" key="1">
    <source>
        <dbReference type="SAM" id="MobiDB-lite"/>
    </source>
</evidence>
<keyword evidence="2" id="KW-1133">Transmembrane helix</keyword>
<evidence type="ECO:0000256" key="2">
    <source>
        <dbReference type="SAM" id="Phobius"/>
    </source>
</evidence>
<name>A0ABT7M2R0_9PSEU</name>
<protein>
    <submittedName>
        <fullName evidence="3">Uncharacterized protein</fullName>
    </submittedName>
</protein>
<organism evidence="3 4">
    <name type="scientific">Actinomycetospora termitidis</name>
    <dbReference type="NCBI Taxonomy" id="3053470"/>
    <lineage>
        <taxon>Bacteria</taxon>
        <taxon>Bacillati</taxon>
        <taxon>Actinomycetota</taxon>
        <taxon>Actinomycetes</taxon>
        <taxon>Pseudonocardiales</taxon>
        <taxon>Pseudonocardiaceae</taxon>
        <taxon>Actinomycetospora</taxon>
    </lineage>
</organism>
<evidence type="ECO:0000313" key="4">
    <source>
        <dbReference type="Proteomes" id="UP001231924"/>
    </source>
</evidence>
<feature type="transmembrane region" description="Helical" evidence="2">
    <location>
        <begin position="162"/>
        <end position="182"/>
    </location>
</feature>
<accession>A0ABT7M2R0</accession>
<keyword evidence="4" id="KW-1185">Reference proteome</keyword>
<dbReference type="Proteomes" id="UP001231924">
    <property type="component" value="Unassembled WGS sequence"/>
</dbReference>
<dbReference type="EMBL" id="JASVWF010000001">
    <property type="protein sequence ID" value="MDL5154945.1"/>
    <property type="molecule type" value="Genomic_DNA"/>
</dbReference>